<organism evidence="2 3">
    <name type="scientific">Streptomyces netropsis</name>
    <name type="common">Streptoverticillium netropsis</name>
    <dbReference type="NCBI Taxonomy" id="55404"/>
    <lineage>
        <taxon>Bacteria</taxon>
        <taxon>Bacillati</taxon>
        <taxon>Actinomycetota</taxon>
        <taxon>Actinomycetes</taxon>
        <taxon>Kitasatosporales</taxon>
        <taxon>Streptomycetaceae</taxon>
        <taxon>Streptomyces</taxon>
    </lineage>
</organism>
<accession>A0A7W7LJR0</accession>
<gene>
    <name evidence="2" type="ORF">FHS38_007061</name>
</gene>
<protein>
    <submittedName>
        <fullName evidence="2">Uncharacterized protein</fullName>
    </submittedName>
</protein>
<dbReference type="RefSeq" id="WP_184740557.1">
    <property type="nucleotide sequence ID" value="NZ_JACHJG010000033.1"/>
</dbReference>
<reference evidence="2 3" key="1">
    <citation type="submission" date="2020-08" db="EMBL/GenBank/DDBJ databases">
        <title>Genomic Encyclopedia of Type Strains, Phase III (KMG-III): the genomes of soil and plant-associated and newly described type strains.</title>
        <authorList>
            <person name="Whitman W."/>
        </authorList>
    </citation>
    <scope>NUCLEOTIDE SEQUENCE [LARGE SCALE GENOMIC DNA]</scope>
    <source>
        <strain evidence="2 3">CECT 3265</strain>
    </source>
</reference>
<dbReference type="EMBL" id="JACHJG010000033">
    <property type="protein sequence ID" value="MBB4890968.1"/>
    <property type="molecule type" value="Genomic_DNA"/>
</dbReference>
<evidence type="ECO:0000256" key="1">
    <source>
        <dbReference type="SAM" id="MobiDB-lite"/>
    </source>
</evidence>
<feature type="region of interest" description="Disordered" evidence="1">
    <location>
        <begin position="46"/>
        <end position="69"/>
    </location>
</feature>
<evidence type="ECO:0000313" key="3">
    <source>
        <dbReference type="Proteomes" id="UP000556436"/>
    </source>
</evidence>
<dbReference type="Proteomes" id="UP000556436">
    <property type="component" value="Unassembled WGS sequence"/>
</dbReference>
<keyword evidence="3" id="KW-1185">Reference proteome</keyword>
<sequence>MTHFGNDAELDALLGTADNAVLTAVEHGLDPDAGRAALFALVTAPEHGDRQPPRRTVGHDGNVTDSTGIRGAPAGIRIHGPVRHRSHTVDVNDLVNELLELLARISDDLDVLRHRLDRAPKGRPLAPGRVETATTLVAALLMGVQERNVGEKTALDPAEAALRETAALQGELDTAPCSKQDLQGWARATARCRQLRTFLKAARSLVAKLFADGGEQSCLLPVPTG</sequence>
<comment type="caution">
    <text evidence="2">The sequence shown here is derived from an EMBL/GenBank/DDBJ whole genome shotgun (WGS) entry which is preliminary data.</text>
</comment>
<evidence type="ECO:0000313" key="2">
    <source>
        <dbReference type="EMBL" id="MBB4890968.1"/>
    </source>
</evidence>
<dbReference type="AlphaFoldDB" id="A0A7W7LJR0"/>
<name>A0A7W7LJR0_STRNE</name>
<proteinExistence type="predicted"/>